<dbReference type="Pfam" id="PF01956">
    <property type="entry name" value="EMC3_TMCO1"/>
    <property type="match status" value="1"/>
</dbReference>
<protein>
    <recommendedName>
        <fullName evidence="3 7">ER membrane protein complex subunit 3</fullName>
    </recommendedName>
</protein>
<dbReference type="InterPro" id="IPR008568">
    <property type="entry name" value="EMC3"/>
</dbReference>
<proteinExistence type="inferred from homology"/>
<comment type="subcellular location">
    <subcellularLocation>
        <location evidence="1">Membrane</location>
        <topology evidence="1">Multi-pass membrane protein</topology>
    </subcellularLocation>
</comment>
<dbReference type="EMBL" id="ULHB01000069">
    <property type="protein sequence ID" value="SYW80302.1"/>
    <property type="molecule type" value="Genomic_DNA"/>
</dbReference>
<keyword evidence="11" id="KW-1185">Reference proteome</keyword>
<evidence type="ECO:0000313" key="11">
    <source>
        <dbReference type="Proteomes" id="UP000658997"/>
    </source>
</evidence>
<evidence type="ECO:0000256" key="9">
    <source>
        <dbReference type="SAM" id="Phobius"/>
    </source>
</evidence>
<dbReference type="GO" id="GO:0034975">
    <property type="term" value="P:protein folding in endoplasmic reticulum"/>
    <property type="evidence" value="ECO:0007669"/>
    <property type="project" value="TreeGrafter"/>
</dbReference>
<keyword evidence="6 9" id="KW-0472">Membrane</keyword>
<dbReference type="PANTHER" id="PTHR13116">
    <property type="entry name" value="ER MEMBRANE PROTEIN COMPLEX SUBUNIT 3"/>
    <property type="match status" value="1"/>
</dbReference>
<accession>A0A8H8TU75</accession>
<dbReference type="InterPro" id="IPR002809">
    <property type="entry name" value="EMC3/TMCO1"/>
</dbReference>
<evidence type="ECO:0000256" key="7">
    <source>
        <dbReference type="PIRNR" id="PIRNR010045"/>
    </source>
</evidence>
<feature type="transmembrane region" description="Helical" evidence="9">
    <location>
        <begin position="178"/>
        <end position="198"/>
    </location>
</feature>
<evidence type="ECO:0000313" key="10">
    <source>
        <dbReference type="EMBL" id="SYW80302.1"/>
    </source>
</evidence>
<evidence type="ECO:0000256" key="2">
    <source>
        <dbReference type="ARBA" id="ARBA00005376"/>
    </source>
</evidence>
<dbReference type="AlphaFoldDB" id="A0A8H8TU75"/>
<feature type="transmembrane region" description="Helical" evidence="9">
    <location>
        <begin position="12"/>
        <end position="31"/>
    </location>
</feature>
<evidence type="ECO:0000256" key="3">
    <source>
        <dbReference type="ARBA" id="ARBA00020822"/>
    </source>
</evidence>
<feature type="transmembrane region" description="Helical" evidence="9">
    <location>
        <begin position="125"/>
        <end position="147"/>
    </location>
</feature>
<organism evidence="10 11">
    <name type="scientific">Ustilago bromivora</name>
    <dbReference type="NCBI Taxonomy" id="307758"/>
    <lineage>
        <taxon>Eukaryota</taxon>
        <taxon>Fungi</taxon>
        <taxon>Dikarya</taxon>
        <taxon>Basidiomycota</taxon>
        <taxon>Ustilaginomycotina</taxon>
        <taxon>Ustilaginomycetes</taxon>
        <taxon>Ustilaginales</taxon>
        <taxon>Ustilaginaceae</taxon>
        <taxon>Ustilago</taxon>
    </lineage>
</organism>
<evidence type="ECO:0000256" key="6">
    <source>
        <dbReference type="ARBA" id="ARBA00023136"/>
    </source>
</evidence>
<dbReference type="GO" id="GO:0072546">
    <property type="term" value="C:EMC complex"/>
    <property type="evidence" value="ECO:0007669"/>
    <property type="project" value="TreeGrafter"/>
</dbReference>
<sequence length="265" mass="29575">MALEQTLFLDSAIRDWVLIPILLVMILVGVLRHNVISLLNSAPKSIPAPALREQRVMARAGALRQNYFQLPPTSFTSRKAFLTEALSNGSYLQPKPKEEKEGSKNPFEPAGGMDNMMDGMKKQMVMMIPQTVIMGWINFFFSGFVLLKLPFPLTLRFKVMLQRGIETPDLDVTWVSSLSWYFLTLFGLNAVYRLVLAADGTRDMAAMSGAAAPMQAMNPAAPGQAPDFEKLHHAERDNLELVGLEDSKIRWIGDGIEDRVLALYS</sequence>
<reference evidence="10" key="1">
    <citation type="submission" date="2018-08" db="EMBL/GenBank/DDBJ databases">
        <authorList>
            <person name="Guldener U."/>
        </authorList>
    </citation>
    <scope>NUCLEOTIDE SEQUENCE</scope>
    <source>
        <strain evidence="10">UB2</strain>
    </source>
</reference>
<keyword evidence="5 9" id="KW-1133">Transmembrane helix</keyword>
<comment type="similarity">
    <text evidence="2 7">Belongs to the EMC3 family.</text>
</comment>
<dbReference type="PANTHER" id="PTHR13116:SF5">
    <property type="entry name" value="ER MEMBRANE PROTEIN COMPLEX SUBUNIT 3"/>
    <property type="match status" value="1"/>
</dbReference>
<comment type="function">
    <text evidence="7">The EMC seems to be required for efficient folding of proteins in the endoplasmic reticulum (ER).</text>
</comment>
<evidence type="ECO:0000256" key="1">
    <source>
        <dbReference type="ARBA" id="ARBA00004141"/>
    </source>
</evidence>
<evidence type="ECO:0000256" key="4">
    <source>
        <dbReference type="ARBA" id="ARBA00022692"/>
    </source>
</evidence>
<gene>
    <name evidence="10" type="ORF">UBRO2_03570</name>
</gene>
<name>A0A8H8TU75_9BASI</name>
<evidence type="ECO:0000256" key="5">
    <source>
        <dbReference type="ARBA" id="ARBA00022989"/>
    </source>
</evidence>
<comment type="caution">
    <text evidence="10">The sequence shown here is derived from an EMBL/GenBank/DDBJ whole genome shotgun (WGS) entry which is preliminary data.</text>
</comment>
<dbReference type="PIRSF" id="PIRSF010045">
    <property type="entry name" value="DUF850_TM_euk"/>
    <property type="match status" value="1"/>
</dbReference>
<feature type="region of interest" description="Disordered" evidence="8">
    <location>
        <begin position="90"/>
        <end position="111"/>
    </location>
</feature>
<dbReference type="SMART" id="SM01415">
    <property type="entry name" value="DUF106"/>
    <property type="match status" value="1"/>
</dbReference>
<dbReference type="Proteomes" id="UP000658997">
    <property type="component" value="Unassembled WGS sequence"/>
</dbReference>
<evidence type="ECO:0000256" key="8">
    <source>
        <dbReference type="SAM" id="MobiDB-lite"/>
    </source>
</evidence>
<keyword evidence="4 9" id="KW-0812">Transmembrane</keyword>